<keyword evidence="2" id="KW-1185">Reference proteome</keyword>
<name>A0A8S0W778_CYCAE</name>
<reference evidence="1 2" key="1">
    <citation type="submission" date="2020-01" db="EMBL/GenBank/DDBJ databases">
        <authorList>
            <person name="Gupta K D."/>
        </authorList>
    </citation>
    <scope>NUCLEOTIDE SEQUENCE [LARGE SCALE GENOMIC DNA]</scope>
</reference>
<gene>
    <name evidence="1" type="ORF">AAE3_LOCUS7920</name>
</gene>
<protein>
    <submittedName>
        <fullName evidence="1">Uncharacterized protein</fullName>
    </submittedName>
</protein>
<comment type="caution">
    <text evidence="1">The sequence shown here is derived from an EMBL/GenBank/DDBJ whole genome shotgun (WGS) entry which is preliminary data.</text>
</comment>
<dbReference type="Proteomes" id="UP000467700">
    <property type="component" value="Unassembled WGS sequence"/>
</dbReference>
<proteinExistence type="predicted"/>
<sequence length="208" mass="22791">MSVKVAGIQPEKLSAVFLYEACRQPRHLNSRGRVARQGILILGIEDVAAAMGLSMGVERPSTIASADAASASLKDERTIHCLLKHLEVSGHPNGPRKSIGAREGGTYIPLGRKETRSRKKLGLGNDGENRRHIGKVGVYEVLDDVALNVQIQRLGMDHRRLIFTRRLLHLDQPVAGLADLEGYSGKFAASSPLSSRKLIVERRFNLLD</sequence>
<dbReference type="AlphaFoldDB" id="A0A8S0W778"/>
<accession>A0A8S0W778</accession>
<dbReference type="EMBL" id="CACVBS010000050">
    <property type="protein sequence ID" value="CAA7265678.1"/>
    <property type="molecule type" value="Genomic_DNA"/>
</dbReference>
<organism evidence="1 2">
    <name type="scientific">Cyclocybe aegerita</name>
    <name type="common">Black poplar mushroom</name>
    <name type="synonym">Agrocybe aegerita</name>
    <dbReference type="NCBI Taxonomy" id="1973307"/>
    <lineage>
        <taxon>Eukaryota</taxon>
        <taxon>Fungi</taxon>
        <taxon>Dikarya</taxon>
        <taxon>Basidiomycota</taxon>
        <taxon>Agaricomycotina</taxon>
        <taxon>Agaricomycetes</taxon>
        <taxon>Agaricomycetidae</taxon>
        <taxon>Agaricales</taxon>
        <taxon>Agaricineae</taxon>
        <taxon>Bolbitiaceae</taxon>
        <taxon>Cyclocybe</taxon>
    </lineage>
</organism>
<evidence type="ECO:0000313" key="1">
    <source>
        <dbReference type="EMBL" id="CAA7265678.1"/>
    </source>
</evidence>
<evidence type="ECO:0000313" key="2">
    <source>
        <dbReference type="Proteomes" id="UP000467700"/>
    </source>
</evidence>